<dbReference type="GO" id="GO:0016491">
    <property type="term" value="F:oxidoreductase activity"/>
    <property type="evidence" value="ECO:0007669"/>
    <property type="project" value="UniProtKB-KW"/>
</dbReference>
<sequence>MGRRQDDGRDPRLGVFCTPSARDPGAVVDLAVRAERAGLDLVTFQDHPYQPAFLDTWTLLSWVGARTSRVMLAGNVLNLPLRPPAVLARAVASLDLLTGGRVALGLGTGAFWDAIAAMGGTRLSGPEAVTALEEALAVIRGLWDTESRGVLHAGGAHHRVDGAKRGPAPAHPVPVWLGAYGPRMLRITGRTADGWLPSLGHLSIDDLPAAQRAVDEAALAAGRQPTDVRRLLNVPAEAADPDTLARLVGELGVDTVVVATDDPAVVEALGALAPRLRDLR</sequence>
<dbReference type="SUPFAM" id="SSF51679">
    <property type="entry name" value="Bacterial luciferase-like"/>
    <property type="match status" value="1"/>
</dbReference>
<organism evidence="3 4">
    <name type="scientific">Actinotalea lenta</name>
    <dbReference type="NCBI Taxonomy" id="3064654"/>
    <lineage>
        <taxon>Bacteria</taxon>
        <taxon>Bacillati</taxon>
        <taxon>Actinomycetota</taxon>
        <taxon>Actinomycetes</taxon>
        <taxon>Micrococcales</taxon>
        <taxon>Cellulomonadaceae</taxon>
        <taxon>Actinotalea</taxon>
    </lineage>
</organism>
<dbReference type="InterPro" id="IPR036661">
    <property type="entry name" value="Luciferase-like_sf"/>
</dbReference>
<dbReference type="PANTHER" id="PTHR43244:SF1">
    <property type="entry name" value="5,10-METHYLENETETRAHYDROMETHANOPTERIN REDUCTASE"/>
    <property type="match status" value="1"/>
</dbReference>
<dbReference type="EC" id="1.-.-.-" evidence="3"/>
<reference evidence="3 4" key="1">
    <citation type="submission" date="2023-07" db="EMBL/GenBank/DDBJ databases">
        <title>Description of novel actinomycetes strains, isolated from tidal flat sediment.</title>
        <authorList>
            <person name="Lu C."/>
        </authorList>
    </citation>
    <scope>NUCLEOTIDE SEQUENCE [LARGE SCALE GENOMIC DNA]</scope>
    <source>
        <strain evidence="3 4">SYSU T00b441</strain>
    </source>
</reference>
<dbReference type="InterPro" id="IPR011251">
    <property type="entry name" value="Luciferase-like_dom"/>
</dbReference>
<protein>
    <submittedName>
        <fullName evidence="3">LLM class flavin-dependent oxidoreductase</fullName>
        <ecNumber evidence="3">1.-.-.-</ecNumber>
    </submittedName>
</protein>
<dbReference type="Pfam" id="PF00296">
    <property type="entry name" value="Bac_luciferase"/>
    <property type="match status" value="1"/>
</dbReference>
<evidence type="ECO:0000313" key="3">
    <source>
        <dbReference type="EMBL" id="MDO8106994.1"/>
    </source>
</evidence>
<proteinExistence type="predicted"/>
<accession>A0ABT9D7Z6</accession>
<evidence type="ECO:0000313" key="4">
    <source>
        <dbReference type="Proteomes" id="UP001232536"/>
    </source>
</evidence>
<dbReference type="Gene3D" id="3.20.20.30">
    <property type="entry name" value="Luciferase-like domain"/>
    <property type="match status" value="1"/>
</dbReference>
<keyword evidence="4" id="KW-1185">Reference proteome</keyword>
<keyword evidence="1 3" id="KW-0560">Oxidoreductase</keyword>
<dbReference type="PANTHER" id="PTHR43244">
    <property type="match status" value="1"/>
</dbReference>
<dbReference type="InterPro" id="IPR050564">
    <property type="entry name" value="F420-G6PD/mer"/>
</dbReference>
<dbReference type="CDD" id="cd01097">
    <property type="entry name" value="Tetrahydromethanopterin_reductase"/>
    <property type="match status" value="1"/>
</dbReference>
<gene>
    <name evidence="3" type="ORF">Q6348_07255</name>
</gene>
<dbReference type="EMBL" id="JAUQYP010000001">
    <property type="protein sequence ID" value="MDO8106994.1"/>
    <property type="molecule type" value="Genomic_DNA"/>
</dbReference>
<feature type="domain" description="Luciferase-like" evidence="2">
    <location>
        <begin position="22"/>
        <end position="245"/>
    </location>
</feature>
<comment type="caution">
    <text evidence="3">The sequence shown here is derived from an EMBL/GenBank/DDBJ whole genome shotgun (WGS) entry which is preliminary data.</text>
</comment>
<evidence type="ECO:0000259" key="2">
    <source>
        <dbReference type="Pfam" id="PF00296"/>
    </source>
</evidence>
<evidence type="ECO:0000256" key="1">
    <source>
        <dbReference type="ARBA" id="ARBA00023002"/>
    </source>
</evidence>
<dbReference type="Proteomes" id="UP001232536">
    <property type="component" value="Unassembled WGS sequence"/>
</dbReference>
<dbReference type="RefSeq" id="WP_304600631.1">
    <property type="nucleotide sequence ID" value="NZ_JAUQYO010000001.1"/>
</dbReference>
<name>A0ABT9D7Z6_9CELL</name>